<dbReference type="OrthoDB" id="184190at2"/>
<feature type="domain" description="Glycosyltransferase 2-like" evidence="1">
    <location>
        <begin position="9"/>
        <end position="134"/>
    </location>
</feature>
<dbReference type="SUPFAM" id="SSF53448">
    <property type="entry name" value="Nucleotide-diphospho-sugar transferases"/>
    <property type="match status" value="1"/>
</dbReference>
<reference evidence="2 3" key="1">
    <citation type="submission" date="2016-11" db="EMBL/GenBank/DDBJ databases">
        <authorList>
            <person name="Jaros S."/>
            <person name="Januszkiewicz K."/>
            <person name="Wedrychowicz H."/>
        </authorList>
    </citation>
    <scope>NUCLEOTIDE SEQUENCE [LARGE SCALE GENOMIC DNA]</scope>
    <source>
        <strain evidence="2 3">DSM 18772</strain>
    </source>
</reference>
<name>A0A1M6DIB3_9BACT</name>
<dbReference type="Proteomes" id="UP000184510">
    <property type="component" value="Unassembled WGS sequence"/>
</dbReference>
<dbReference type="InterPro" id="IPR001173">
    <property type="entry name" value="Glyco_trans_2-like"/>
</dbReference>
<dbReference type="InterPro" id="IPR029044">
    <property type="entry name" value="Nucleotide-diphossugar_trans"/>
</dbReference>
<dbReference type="InParanoid" id="A0A1M6DIB3"/>
<dbReference type="RefSeq" id="WP_159434778.1">
    <property type="nucleotide sequence ID" value="NZ_FQYR01000002.1"/>
</dbReference>
<dbReference type="GO" id="GO:0016758">
    <property type="term" value="F:hexosyltransferase activity"/>
    <property type="evidence" value="ECO:0007669"/>
    <property type="project" value="UniProtKB-ARBA"/>
</dbReference>
<dbReference type="STRING" id="1123071.SAMN02745181_0745"/>
<dbReference type="AlphaFoldDB" id="A0A1M6DIB3"/>
<evidence type="ECO:0000259" key="1">
    <source>
        <dbReference type="Pfam" id="PF00535"/>
    </source>
</evidence>
<proteinExistence type="predicted"/>
<accession>A0A1M6DIB3</accession>
<organism evidence="2 3">
    <name type="scientific">Rubritalea squalenifaciens DSM 18772</name>
    <dbReference type="NCBI Taxonomy" id="1123071"/>
    <lineage>
        <taxon>Bacteria</taxon>
        <taxon>Pseudomonadati</taxon>
        <taxon>Verrucomicrobiota</taxon>
        <taxon>Verrucomicrobiia</taxon>
        <taxon>Verrucomicrobiales</taxon>
        <taxon>Rubritaleaceae</taxon>
        <taxon>Rubritalea</taxon>
    </lineage>
</organism>
<dbReference type="CDD" id="cd06433">
    <property type="entry name" value="GT_2_WfgS_like"/>
    <property type="match status" value="1"/>
</dbReference>
<keyword evidence="2" id="KW-0808">Transferase</keyword>
<dbReference type="Gene3D" id="3.90.550.10">
    <property type="entry name" value="Spore Coat Polysaccharide Biosynthesis Protein SpsA, Chain A"/>
    <property type="match status" value="1"/>
</dbReference>
<dbReference type="EMBL" id="FQYR01000002">
    <property type="protein sequence ID" value="SHI72748.1"/>
    <property type="molecule type" value="Genomic_DNA"/>
</dbReference>
<dbReference type="PANTHER" id="PTHR22916">
    <property type="entry name" value="GLYCOSYLTRANSFERASE"/>
    <property type="match status" value="1"/>
</dbReference>
<gene>
    <name evidence="2" type="ORF">SAMN02745181_0745</name>
</gene>
<evidence type="ECO:0000313" key="3">
    <source>
        <dbReference type="Proteomes" id="UP000184510"/>
    </source>
</evidence>
<sequence>MSRENPLITIVTPSYNYSEYIEECLESVKRQQGVEFEHLIFDAGSTDGTLDIIRKYEHVKLVVEPDKGMSDAINKGFQAAKGKWVMWLNTDDRLKPDALLRFKDFAERHPEADVIYGAWDFIDKKGGFMRTMQVFPFKKLMLCHYGCYIGSTSTFLKRETTISEGHLLNIRFKCVMDGEYYNRLAALGKKFIHFPRVLADFRMHGENISQRHFGKDGVDEALSLQLFFAESRAIRRVYGICLFKSDHLNCVVDCILFYLFKMYKLPLKLLNQPEK</sequence>
<dbReference type="PANTHER" id="PTHR22916:SF65">
    <property type="entry name" value="SLR1065 PROTEIN"/>
    <property type="match status" value="1"/>
</dbReference>
<evidence type="ECO:0000313" key="2">
    <source>
        <dbReference type="EMBL" id="SHI72748.1"/>
    </source>
</evidence>
<protein>
    <submittedName>
        <fullName evidence="2">Glycosyl transferase family 2</fullName>
    </submittedName>
</protein>
<dbReference type="Pfam" id="PF00535">
    <property type="entry name" value="Glycos_transf_2"/>
    <property type="match status" value="1"/>
</dbReference>
<keyword evidence="3" id="KW-1185">Reference proteome</keyword>